<dbReference type="PROSITE" id="PS50157">
    <property type="entry name" value="ZINC_FINGER_C2H2_2"/>
    <property type="match status" value="1"/>
</dbReference>
<dbReference type="SMART" id="SM00355">
    <property type="entry name" value="ZnF_C2H2"/>
    <property type="match status" value="2"/>
</dbReference>
<evidence type="ECO:0000256" key="2">
    <source>
        <dbReference type="SAM" id="MobiDB-lite"/>
    </source>
</evidence>
<reference evidence="4" key="1">
    <citation type="submission" date="2023-10" db="EMBL/GenBank/DDBJ databases">
        <title>Genome assemblies of two species of porcelain crab, Petrolisthes cinctipes and Petrolisthes manimaculis (Anomura: Porcellanidae).</title>
        <authorList>
            <person name="Angst P."/>
        </authorList>
    </citation>
    <scope>NUCLEOTIDE SEQUENCE</scope>
    <source>
        <strain evidence="4">PB745_01</strain>
        <tissue evidence="4">Gill</tissue>
    </source>
</reference>
<keyword evidence="1" id="KW-0479">Metal-binding</keyword>
<dbReference type="EMBL" id="JAWQEG010002339">
    <property type="protein sequence ID" value="KAK3872614.1"/>
    <property type="molecule type" value="Genomic_DNA"/>
</dbReference>
<evidence type="ECO:0000259" key="3">
    <source>
        <dbReference type="PROSITE" id="PS50157"/>
    </source>
</evidence>
<dbReference type="Gene3D" id="3.30.160.60">
    <property type="entry name" value="Classic Zinc Finger"/>
    <property type="match status" value="1"/>
</dbReference>
<evidence type="ECO:0000256" key="1">
    <source>
        <dbReference type="PROSITE-ProRule" id="PRU00042"/>
    </source>
</evidence>
<dbReference type="InterPro" id="IPR036236">
    <property type="entry name" value="Znf_C2H2_sf"/>
</dbReference>
<keyword evidence="5" id="KW-1185">Reference proteome</keyword>
<comment type="caution">
    <text evidence="4">The sequence shown here is derived from an EMBL/GenBank/DDBJ whole genome shotgun (WGS) entry which is preliminary data.</text>
</comment>
<gene>
    <name evidence="4" type="ORF">Pcinc_022315</name>
</gene>
<keyword evidence="1" id="KW-0862">Zinc</keyword>
<dbReference type="Proteomes" id="UP001286313">
    <property type="component" value="Unassembled WGS sequence"/>
</dbReference>
<dbReference type="GO" id="GO:0008270">
    <property type="term" value="F:zinc ion binding"/>
    <property type="evidence" value="ECO:0007669"/>
    <property type="project" value="UniProtKB-KW"/>
</dbReference>
<dbReference type="AlphaFoldDB" id="A0AAE1FFQ7"/>
<dbReference type="PROSITE" id="PS00028">
    <property type="entry name" value="ZINC_FINGER_C2H2_1"/>
    <property type="match status" value="1"/>
</dbReference>
<dbReference type="SUPFAM" id="SSF57667">
    <property type="entry name" value="beta-beta-alpha zinc fingers"/>
    <property type="match status" value="1"/>
</dbReference>
<feature type="region of interest" description="Disordered" evidence="2">
    <location>
        <begin position="75"/>
        <end position="108"/>
    </location>
</feature>
<evidence type="ECO:0000313" key="4">
    <source>
        <dbReference type="EMBL" id="KAK3872614.1"/>
    </source>
</evidence>
<proteinExistence type="predicted"/>
<keyword evidence="1" id="KW-0863">Zinc-finger</keyword>
<feature type="domain" description="C2H2-type" evidence="3">
    <location>
        <begin position="12"/>
        <end position="39"/>
    </location>
</feature>
<name>A0AAE1FFQ7_PETCI</name>
<feature type="compositionally biased region" description="Basic residues" evidence="2">
    <location>
        <begin position="86"/>
        <end position="95"/>
    </location>
</feature>
<accession>A0AAE1FFQ7</accession>
<dbReference type="InterPro" id="IPR013087">
    <property type="entry name" value="Znf_C2H2_type"/>
</dbReference>
<sequence>MHGRPWKHRRVFPCSVCQKVMATSEALLMHLRRHSGEKFYCCSSCNFNTNAVKRLNFHVTRKHKRKIQKFEEMAASRPEITPKMCPKPKKKRKLAKKGEAVDTQSDTTMQEEAIAEVTVVTTHGVSENVVSTQTVAMGKSEEF</sequence>
<organism evidence="4 5">
    <name type="scientific">Petrolisthes cinctipes</name>
    <name type="common">Flat porcelain crab</name>
    <dbReference type="NCBI Taxonomy" id="88211"/>
    <lineage>
        <taxon>Eukaryota</taxon>
        <taxon>Metazoa</taxon>
        <taxon>Ecdysozoa</taxon>
        <taxon>Arthropoda</taxon>
        <taxon>Crustacea</taxon>
        <taxon>Multicrustacea</taxon>
        <taxon>Malacostraca</taxon>
        <taxon>Eumalacostraca</taxon>
        <taxon>Eucarida</taxon>
        <taxon>Decapoda</taxon>
        <taxon>Pleocyemata</taxon>
        <taxon>Anomura</taxon>
        <taxon>Galatheoidea</taxon>
        <taxon>Porcellanidae</taxon>
        <taxon>Petrolisthes</taxon>
    </lineage>
</organism>
<evidence type="ECO:0000313" key="5">
    <source>
        <dbReference type="Proteomes" id="UP001286313"/>
    </source>
</evidence>
<protein>
    <recommendedName>
        <fullName evidence="3">C2H2-type domain-containing protein</fullName>
    </recommendedName>
</protein>